<dbReference type="Gene3D" id="3.10.129.110">
    <property type="entry name" value="Polyketide synthase dehydratase"/>
    <property type="match status" value="1"/>
</dbReference>
<keyword evidence="16" id="KW-1185">Reference proteome</keyword>
<dbReference type="PANTHER" id="PTHR43775">
    <property type="entry name" value="FATTY ACID SYNTHASE"/>
    <property type="match status" value="1"/>
</dbReference>
<dbReference type="Pfam" id="PF08659">
    <property type="entry name" value="KR"/>
    <property type="match status" value="1"/>
</dbReference>
<dbReference type="InterPro" id="IPR013968">
    <property type="entry name" value="PKS_KR"/>
</dbReference>
<evidence type="ECO:0000313" key="16">
    <source>
        <dbReference type="Proteomes" id="UP001465668"/>
    </source>
</evidence>
<keyword evidence="6" id="KW-0677">Repeat</keyword>
<dbReference type="Gene3D" id="3.40.50.150">
    <property type="entry name" value="Vaccinia Virus protein VP39"/>
    <property type="match status" value="1"/>
</dbReference>
<reference evidence="15 16" key="1">
    <citation type="submission" date="2024-02" db="EMBL/GenBank/DDBJ databases">
        <title>First draft genome assembly of two strains of Seiridium cardinale.</title>
        <authorList>
            <person name="Emiliani G."/>
            <person name="Scali E."/>
        </authorList>
    </citation>
    <scope>NUCLEOTIDE SEQUENCE [LARGE SCALE GENOMIC DNA]</scope>
    <source>
        <strain evidence="15 16">BM-138-000479</strain>
    </source>
</reference>
<dbReference type="InterPro" id="IPR014043">
    <property type="entry name" value="Acyl_transferase_dom"/>
</dbReference>
<dbReference type="Gene3D" id="3.30.300.30">
    <property type="match status" value="1"/>
</dbReference>
<dbReference type="InterPro" id="IPR018201">
    <property type="entry name" value="Ketoacyl_synth_AS"/>
</dbReference>
<dbReference type="SUPFAM" id="SSF52777">
    <property type="entry name" value="CoA-dependent acyltransferases"/>
    <property type="match status" value="2"/>
</dbReference>
<comment type="similarity">
    <text evidence="9">In the C-terminal section; belongs to the NRP synthetase family.</text>
</comment>
<dbReference type="NCBIfam" id="TIGR01733">
    <property type="entry name" value="AA-adenyl-dom"/>
    <property type="match status" value="1"/>
</dbReference>
<name>A0ABR2Y8H6_9PEZI</name>
<dbReference type="Pfam" id="PF00501">
    <property type="entry name" value="AMP-binding"/>
    <property type="match status" value="1"/>
</dbReference>
<dbReference type="InterPro" id="IPR000873">
    <property type="entry name" value="AMP-dep_synth/lig_dom"/>
</dbReference>
<dbReference type="CDD" id="cd05930">
    <property type="entry name" value="A_NRPS"/>
    <property type="match status" value="1"/>
</dbReference>
<feature type="domain" description="Carrier" evidence="12">
    <location>
        <begin position="2377"/>
        <end position="2458"/>
    </location>
</feature>
<dbReference type="InterPro" id="IPR020845">
    <property type="entry name" value="AMP-binding_CS"/>
</dbReference>
<dbReference type="Gene3D" id="3.40.50.12780">
    <property type="entry name" value="N-terminal domain of ligase-like"/>
    <property type="match status" value="1"/>
</dbReference>
<dbReference type="InterPro" id="IPR009081">
    <property type="entry name" value="PP-bd_ACP"/>
</dbReference>
<dbReference type="PROSITE" id="PS50075">
    <property type="entry name" value="CARRIER"/>
    <property type="match status" value="2"/>
</dbReference>
<dbReference type="InterPro" id="IPR001227">
    <property type="entry name" value="Ac_transferase_dom_sf"/>
</dbReference>
<dbReference type="InterPro" id="IPR014031">
    <property type="entry name" value="Ketoacyl_synth_C"/>
</dbReference>
<evidence type="ECO:0000256" key="4">
    <source>
        <dbReference type="ARBA" id="ARBA00022603"/>
    </source>
</evidence>
<evidence type="ECO:0000313" key="15">
    <source>
        <dbReference type="EMBL" id="KAK9782755.1"/>
    </source>
</evidence>
<dbReference type="Pfam" id="PF08242">
    <property type="entry name" value="Methyltransf_12"/>
    <property type="match status" value="1"/>
</dbReference>
<dbReference type="InterPro" id="IPR045851">
    <property type="entry name" value="AMP-bd_C_sf"/>
</dbReference>
<evidence type="ECO:0000256" key="11">
    <source>
        <dbReference type="SAM" id="MobiDB-lite"/>
    </source>
</evidence>
<dbReference type="InterPro" id="IPR013217">
    <property type="entry name" value="Methyltransf_12"/>
</dbReference>
<protein>
    <submittedName>
        <fullName evidence="15">Hybrid PKS-NRPS</fullName>
    </submittedName>
</protein>
<evidence type="ECO:0000259" key="14">
    <source>
        <dbReference type="PROSITE" id="PS52019"/>
    </source>
</evidence>
<dbReference type="InterPro" id="IPR042104">
    <property type="entry name" value="PKS_dehydratase_sf"/>
</dbReference>
<dbReference type="InterPro" id="IPR013120">
    <property type="entry name" value="FAR_NAD-bd"/>
</dbReference>
<dbReference type="CDD" id="cd19532">
    <property type="entry name" value="C_PKS-NRPS"/>
    <property type="match status" value="1"/>
</dbReference>
<evidence type="ECO:0000256" key="9">
    <source>
        <dbReference type="ARBA" id="ARBA00029443"/>
    </source>
</evidence>
<evidence type="ECO:0000256" key="3">
    <source>
        <dbReference type="ARBA" id="ARBA00022598"/>
    </source>
</evidence>
<feature type="compositionally biased region" description="Low complexity" evidence="11">
    <location>
        <begin position="2476"/>
        <end position="2487"/>
    </location>
</feature>
<dbReference type="InterPro" id="IPR049551">
    <property type="entry name" value="PKS_DH_C"/>
</dbReference>
<dbReference type="InterPro" id="IPR036291">
    <property type="entry name" value="NAD(P)-bd_dom_sf"/>
</dbReference>
<dbReference type="InterPro" id="IPR001242">
    <property type="entry name" value="Condensation_dom"/>
</dbReference>
<feature type="active site" description="Proton acceptor; for dehydratase activity" evidence="10">
    <location>
        <position position="973"/>
    </location>
</feature>
<dbReference type="Proteomes" id="UP001465668">
    <property type="component" value="Unassembled WGS sequence"/>
</dbReference>
<evidence type="ECO:0000259" key="13">
    <source>
        <dbReference type="PROSITE" id="PS52004"/>
    </source>
</evidence>
<dbReference type="InterPro" id="IPR032821">
    <property type="entry name" value="PKS_assoc"/>
</dbReference>
<dbReference type="InterPro" id="IPR016039">
    <property type="entry name" value="Thiolase-like"/>
</dbReference>
<feature type="active site" description="Proton donor; for dehydratase activity" evidence="10">
    <location>
        <position position="1151"/>
    </location>
</feature>
<dbReference type="InterPro" id="IPR020807">
    <property type="entry name" value="PKS_DH"/>
</dbReference>
<comment type="caution">
    <text evidence="15">The sequence shown here is derived from an EMBL/GenBank/DDBJ whole genome shotgun (WGS) entry which is preliminary data.</text>
</comment>
<dbReference type="SMART" id="SM00827">
    <property type="entry name" value="PKS_AT"/>
    <property type="match status" value="1"/>
</dbReference>
<dbReference type="Pfam" id="PF16197">
    <property type="entry name" value="KAsynt_C_assoc"/>
    <property type="match status" value="1"/>
</dbReference>
<dbReference type="Pfam" id="PF00668">
    <property type="entry name" value="Condensation"/>
    <property type="match status" value="1"/>
</dbReference>
<dbReference type="PROSITE" id="PS00606">
    <property type="entry name" value="KS3_1"/>
    <property type="match status" value="1"/>
</dbReference>
<evidence type="ECO:0000256" key="2">
    <source>
        <dbReference type="ARBA" id="ARBA00022553"/>
    </source>
</evidence>
<dbReference type="Gene3D" id="3.40.50.720">
    <property type="entry name" value="NAD(P)-binding Rossmann-like Domain"/>
    <property type="match status" value="2"/>
</dbReference>
<dbReference type="SUPFAM" id="SSF47336">
    <property type="entry name" value="ACP-like"/>
    <property type="match status" value="2"/>
</dbReference>
<dbReference type="Pfam" id="PF00698">
    <property type="entry name" value="Acyl_transf_1"/>
    <property type="match status" value="1"/>
</dbReference>
<dbReference type="InterPro" id="IPR023213">
    <property type="entry name" value="CAT-like_dom_sf"/>
</dbReference>
<dbReference type="Gene3D" id="3.30.559.10">
    <property type="entry name" value="Chloramphenicol acetyltransferase-like domain"/>
    <property type="match status" value="1"/>
</dbReference>
<dbReference type="EMBL" id="JARVKM010000002">
    <property type="protein sequence ID" value="KAK9782755.1"/>
    <property type="molecule type" value="Genomic_DNA"/>
</dbReference>
<accession>A0ABR2Y8H6</accession>
<keyword evidence="1" id="KW-0596">Phosphopantetheine</keyword>
<dbReference type="InterPro" id="IPR057326">
    <property type="entry name" value="KR_dom"/>
</dbReference>
<evidence type="ECO:0000256" key="5">
    <source>
        <dbReference type="ARBA" id="ARBA00022679"/>
    </source>
</evidence>
<evidence type="ECO:0000256" key="1">
    <source>
        <dbReference type="ARBA" id="ARBA00022450"/>
    </source>
</evidence>
<dbReference type="CDD" id="cd02440">
    <property type="entry name" value="AdoMet_MTases"/>
    <property type="match status" value="1"/>
</dbReference>
<dbReference type="Gene3D" id="3.30.559.30">
    <property type="entry name" value="Nonribosomal peptide synthetase, condensation domain"/>
    <property type="match status" value="1"/>
</dbReference>
<dbReference type="Pfam" id="PF00109">
    <property type="entry name" value="ketoacyl-synt"/>
    <property type="match status" value="1"/>
</dbReference>
<evidence type="ECO:0000256" key="7">
    <source>
        <dbReference type="ARBA" id="ARBA00023002"/>
    </source>
</evidence>
<dbReference type="InterPro" id="IPR049552">
    <property type="entry name" value="PKS_DH_N"/>
</dbReference>
<dbReference type="PANTHER" id="PTHR43775:SF20">
    <property type="entry name" value="HYBRID PKS-NRPS SYNTHETASE APDA"/>
    <property type="match status" value="1"/>
</dbReference>
<dbReference type="SUPFAM" id="SSF53335">
    <property type="entry name" value="S-adenosyl-L-methionine-dependent methyltransferases"/>
    <property type="match status" value="1"/>
</dbReference>
<dbReference type="SUPFAM" id="SSF56801">
    <property type="entry name" value="Acetyl-CoA synthetase-like"/>
    <property type="match status" value="1"/>
</dbReference>
<dbReference type="PROSITE" id="PS52019">
    <property type="entry name" value="PKS_MFAS_DH"/>
    <property type="match status" value="1"/>
</dbReference>
<evidence type="ECO:0000259" key="12">
    <source>
        <dbReference type="PROSITE" id="PS50075"/>
    </source>
</evidence>
<dbReference type="SUPFAM" id="SSF55048">
    <property type="entry name" value="Probable ACP-binding domain of malonyl-CoA ACP transacylase"/>
    <property type="match status" value="1"/>
</dbReference>
<dbReference type="InterPro" id="IPR016036">
    <property type="entry name" value="Malonyl_transacylase_ACP-bd"/>
</dbReference>
<dbReference type="SMART" id="SM00823">
    <property type="entry name" value="PKS_PP"/>
    <property type="match status" value="2"/>
</dbReference>
<dbReference type="InterPro" id="IPR020841">
    <property type="entry name" value="PKS_Beta-ketoAc_synthase_dom"/>
</dbReference>
<keyword evidence="4" id="KW-0489">Methyltransferase</keyword>
<dbReference type="PROSITE" id="PS52004">
    <property type="entry name" value="KS3_2"/>
    <property type="match status" value="1"/>
</dbReference>
<dbReference type="InterPro" id="IPR029063">
    <property type="entry name" value="SAM-dependent_MTases_sf"/>
</dbReference>
<feature type="region of interest" description="C-terminal hotdog fold" evidence="10">
    <location>
        <begin position="1092"/>
        <end position="1242"/>
    </location>
</feature>
<dbReference type="Pfam" id="PF00550">
    <property type="entry name" value="PP-binding"/>
    <property type="match status" value="2"/>
</dbReference>
<dbReference type="InterPro" id="IPR050091">
    <property type="entry name" value="PKS_NRPS_Biosynth_Enz"/>
</dbReference>
<keyword evidence="8" id="KW-0511">Multifunctional enzyme</keyword>
<proteinExistence type="inferred from homology"/>
<keyword evidence="3" id="KW-0436">Ligase</keyword>
<dbReference type="SUPFAM" id="SSF51735">
    <property type="entry name" value="NAD(P)-binding Rossmann-fold domains"/>
    <property type="match status" value="2"/>
</dbReference>
<dbReference type="Pfam" id="PF14765">
    <property type="entry name" value="PS-DH"/>
    <property type="match status" value="1"/>
</dbReference>
<evidence type="ECO:0000256" key="8">
    <source>
        <dbReference type="ARBA" id="ARBA00023268"/>
    </source>
</evidence>
<dbReference type="SMART" id="SM00826">
    <property type="entry name" value="PKS_DH"/>
    <property type="match status" value="1"/>
</dbReference>
<dbReference type="Gene3D" id="1.10.1200.10">
    <property type="entry name" value="ACP-like"/>
    <property type="match status" value="1"/>
</dbReference>
<dbReference type="Pfam" id="PF21089">
    <property type="entry name" value="PKS_DH_N"/>
    <property type="match status" value="1"/>
</dbReference>
<sequence length="3952" mass="435036">MSQPIAIIGTACRFPGGASSPSKLWNLLLNPTDVLTPFPPERLNLSKFYNEYSEQHGSTDVKGSSYLLAEDCRNFDAAFFRINPSEAEGMDPQQRILLETVFEAFESAGLTLENVSGSLTSVHVGLMNSDYSDIQLRDPETLQSHHATGTARSIMSNRLSYFFDLKGPSATIDTACSSSLVALHQAVQGLRTGDATLAVVAGANLILDPPMYIAESNLHMLSPDSRSRMWDSEANGYARGEGFAAIVLKPLHLALADNDAIDGVIRETGVNSDGRSAKGITNPSAAAQTSLIRETYRRAGLDSVRDRCQFFECHGTGTLAGDPIEARAIRDAFFPEPERKPRIQYSNEKLQVGSIKTVIGHTEGCAGLAGVLKAVLAIKHRTIPPNLLFKALNPEIEPFYTNMEVVTRPKPWPDTSGSPPRVSVNSFGFGGTNAHAIIEGLSAHTSSPRSSTAPAREEFVGPLVFSANSEPSLYAMVSAFTEHVRRNPTLNLEDAAWTLQQRRSLFDKRVSFSGANKERLMQFLNRFVTDSASSGSALADARIHRITQDPGILGIFTGQGAQWATMGRGLYHSSEEFRDCIRLCENTLAALPDPPSWSLVAELLAADAQSKVSEAAVCQPLCTAIQLGMIALLCKAGIRLSAVVGHSSGEIAAVYATGAITLAAAMQISYYRGFYAKLARGKGGQAGKMIAVGLSFDDAVVLCSDDQFHERIVVAASNSPGSVTISGDEDAIHELKAQLDEQGTFARILHTDTAYHSQHMLPCVVPYLSALQACKIEVSQPRPECIWSSSVYGDPYHDDRSSLADQYWVDNMCNPVLFSQALETSMWNAGPYDMIFEIGPHPALKGPVEQTFKAILGAGPPYAGLMRRGDDETEAFSGAMGYAWTILGPKHVNFDGYRDAFGLSPVPMSKDLPSYTWDHEKPFWRESRISRRFRLLEERSHELLGRKVPDCSDDRPRWRNILRNGEISWLKQHVFQGQILFPGAGYVVLALEAARHLASSRPVALFEIQDVVLSRAIVIPENEAGIEIAFSCTVLETMDSDKQLLADFSCSFCNDEKSAAGLVQACSGRMRLVFEQPSCVKLPPRPPQSEDMANVAIDRFYSAMHNVGLEYKGLFHGLKSAKRSSGSASCNASWHEHDVGPAYLIHPGILDVAFQALYVAFSSPASGNIWAAYLPVRIEKLSICGQTIPSDGLFDFDIDSFVDTASSTLLSGDIHVYDKSTQSSLVQVEGIAMQAMSEPAPENDKHVFASTVWVKDIASGPTPKALGLTLQDDNYLVDALDRVSLYYWQKLLRDLTSEQAQNCKPYHQLMLDATRSAIKATQEGKHPVARPDWLQDSLETIECVSLPYQDRADMRLIHAVGENLHSVLTTDMQMLQVLLQENLLNQFYREGYGLDIINDAMAETIRQITMRNPHSEILEIGAGTGGTTRNVLDTVNECFSSYTYTDVSSGFFEKAAEKFAEHRSKIIFKILNIEKDVESQGFVQGKYDIILASNVLHATRSLRTTMENARSLLRPGGYLLIMEITGVQIFRSRFIMGGLPGWWYGASEGRDQTPAISELEWDELLQESGFSGVDHILKDMEDESRHSFSLIVTQALDQQYATLREPLLHIRELEVPENLFIIGGKTLAGARIVKEVQKLLMPWKTSLRVVPEIERLPDRLPPHCQILVLQELDQPIFTEEMTKRRWTALQRLFSSASVVLWVTSGRFSRSPEENMMVGLGRTFEAEIPSLKLQFLDLDCDHRTHTGDANTITNTFLRLRIHAHAASVDNNGPTSIEPEIRMIGNECWVPRVQAHFNLNKRANSSRRCIWQVVQTREEAVGLHPGKNGLELRVRSDCATERVMPGTVTMQTQHTVLLAASEKASIYLCTGIRKDSNETVMTLSPHNTSVLRLPENRLLSVNISPTGGLLTRLLTVGLRLLLCSIETLLPSQGSIVFHELPEPLALILAARAAKAARVMVFTTFARPESSVYIQLIQTSTLRALRRSLPHEVTALVDFSSSASNRLPSAAVPTASILLVDDIMRNLNDPINASHLPLDGEEKIVTVAGTMGKLLTIDGFEACVGKANAPNLLSVTDWTSSSSAKVIMQPLTTTGLLSPDKTYLLIGMTGEVGLSLSRWMVVNGARNIALASRNPKISPAWLEEMGKTADIKIFQADVAQRSSVHAMLETIRATMPPIAGVCNASMVLADKLFLNMDVESLETCLKPKVDGSRILNDALGNEDLDFFIFFSSLASIYGDGGQSNYHAANMYMSGLAAQRREKGLAASIMHIGLLTDVGYVARNGQALEERLRRLFFMPLSEEDLHHAFAEAILASNPDSNHEPELILGIEPFHKSEHAVNRPFWEHNPRMSHFVSLATAQPNFTQTGSSVNMAQELESAPDESYSLKVLTDAFCRKLESMMQLPSGSADPNIPLIDLGCDSLLAIEIRGWFLKELRVDVPVLKVLSGDSISDLCTDATRRHMAIKLSTGADLGQKSGTSTSEPSDDSVSSDGRDVVQTFTESSAVSHTSSEVSSSQMEHSLRAFTDCLLDTQDITTTSSSMIPTSENSEDYKQKEPLSILHTHPASFAQSRLWFLSTYLQDKKTYNVTVAYDVKGPLNKMHMELAITSVFRRHSALRTCFFEDDGGTVMQGILAESSWKPKIIEGGNDNKVQDEFEALRNTAWDLEHGRTFDVTILSLDSGRNVVIFGYHHIVMDGVSWHVILQELDLAYQSKRLPAAQSYYEYSNAILHDHSEGTFNDDLLFWRKQHDPLPSVTPLLPMASVTERRRLDHYTSHVATRKLDSNINKRVKQAARHCQATPFHFHLAVYQTLLARLLQHSDLCIGVSDANRSHDGHQRTVGFFLNLLPVRFNVITAESFEKLVRETSKRMLAALSHSRVPFDSILDVLLVPRSPNHSPLFQVAINYRMGDLLERPMGDCTLLFSSAEDAKNPYDLSLTVTEQTNGTCMLELIGQGQLYTERVVERLADSYVYLLEKLSSDPKIAISDCPVAPPEVTKAVIELGRGSRLNFDWPSTLIHRFHDVAREHAHEPAMVDQAGTLTYSELSDMANEISSEILASRIQHGTSVAVLCHPSRFSTAAMLSVLACGLVYVPLDTRHPHTRHVAILQDCRAQLILHQNKTANEVGKLFEACNPKYGVIDVESPKSPSPDVHYQPYSDLAQPNQPAFILYTSGSTGAPKGIVLSQSNFRNHLALKVHELAMGQERVLQQSHLGFDMAIVQTFCALANGGTLIVAANDLRGDPVELSKLMLEQQVTFTIATPSEYSMMMLYGREYLDQCSAWRQACMGGEPVTKELIQQFRDLQHSPGMRFTNCYGPTEITAAATFQRVWLHSEAVEVAEGQSIVGKAIPNYSVYILSSTNDVLPLNSTGEICIAGAGVALGYLERPNENAAKFVNDPYATLTDHSNGMGRMYRTGDKGRMLEDGRIVFMGRIDDDNQIKLNGQRIELDGVASQILHASQGKFVNATVTVRGEPKFLVAHVVFAPGYMIPAITIPLDNLPLTINGKVDRRQLSQMPLPVDVSSNEEKTTTSLTLVEAELRLLWLQVLPADCTINSESDFFLCGGNSVMLVKLQSSIKTSMSVVASVAQLYSASTLREMATLLSAERSGPLSISEKVDWFAETKFDETKPLNGRMVSRSAASKSAIQVVLTGSTSFVGKTLLRLLVQHPLVAAVHCIAVPAEDKGAFSGQKKTIVYTGSLAHETLGLNEADRAALLDSADVIIHAGSSGHCLNRYSSLRKPNLGSTRFLAELAISCGIPFHYISSGRVTLLSGRMDCPPRSVAESFPNEDGLEGFTSSKWASERLLQNCARRAGLNVVIHRPCAPIGPEAPSEDALNSLLAFSATMRAVPRFDNFDGYLDFKSVTEIGEDIIREIFAAPGSDTQPIRFVHHSSNRKLPVADLQKHMQIAHGVECDEISVNEWIKRADAAGIEPCIASYLESVVNKEEILQFPYLGSQT</sequence>
<dbReference type="SMART" id="SM00825">
    <property type="entry name" value="PKS_KS"/>
    <property type="match status" value="1"/>
</dbReference>
<dbReference type="SUPFAM" id="SSF52151">
    <property type="entry name" value="FabD/lysophospholipase-like"/>
    <property type="match status" value="1"/>
</dbReference>
<keyword evidence="2" id="KW-0597">Phosphoprotein</keyword>
<keyword evidence="7" id="KW-0560">Oxidoreductase</keyword>
<dbReference type="InterPro" id="IPR042099">
    <property type="entry name" value="ANL_N_sf"/>
</dbReference>
<dbReference type="InterPro" id="IPR020806">
    <property type="entry name" value="PKS_PP-bd"/>
</dbReference>
<dbReference type="InterPro" id="IPR049900">
    <property type="entry name" value="PKS_mFAS_DH"/>
</dbReference>
<feature type="region of interest" description="N-terminal hotdog fold" evidence="10">
    <location>
        <begin position="941"/>
        <end position="1077"/>
    </location>
</feature>
<evidence type="ECO:0000256" key="10">
    <source>
        <dbReference type="PROSITE-ProRule" id="PRU01363"/>
    </source>
</evidence>
<organism evidence="15 16">
    <name type="scientific">Seiridium cardinale</name>
    <dbReference type="NCBI Taxonomy" id="138064"/>
    <lineage>
        <taxon>Eukaryota</taxon>
        <taxon>Fungi</taxon>
        <taxon>Dikarya</taxon>
        <taxon>Ascomycota</taxon>
        <taxon>Pezizomycotina</taxon>
        <taxon>Sordariomycetes</taxon>
        <taxon>Xylariomycetidae</taxon>
        <taxon>Amphisphaeriales</taxon>
        <taxon>Sporocadaceae</taxon>
        <taxon>Seiridium</taxon>
    </lineage>
</organism>
<dbReference type="CDD" id="cd00833">
    <property type="entry name" value="PKS"/>
    <property type="match status" value="1"/>
</dbReference>
<dbReference type="InterPro" id="IPR010071">
    <property type="entry name" value="AA_adenyl_dom"/>
</dbReference>
<gene>
    <name evidence="15" type="ORF">SCAR479_01098</name>
</gene>
<dbReference type="Pfam" id="PF02801">
    <property type="entry name" value="Ketoacyl-synt_C"/>
    <property type="match status" value="1"/>
</dbReference>
<dbReference type="SUPFAM" id="SSF53901">
    <property type="entry name" value="Thiolase-like"/>
    <property type="match status" value="1"/>
</dbReference>
<feature type="domain" description="PKS/mFAS DH" evidence="14">
    <location>
        <begin position="941"/>
        <end position="1242"/>
    </location>
</feature>
<dbReference type="InterPro" id="IPR036736">
    <property type="entry name" value="ACP-like_sf"/>
</dbReference>
<dbReference type="Gene3D" id="3.40.47.10">
    <property type="match status" value="1"/>
</dbReference>
<dbReference type="Pfam" id="PF07993">
    <property type="entry name" value="NAD_binding_4"/>
    <property type="match status" value="1"/>
</dbReference>
<dbReference type="PROSITE" id="PS00455">
    <property type="entry name" value="AMP_BINDING"/>
    <property type="match status" value="1"/>
</dbReference>
<feature type="domain" description="Carrier" evidence="12">
    <location>
        <begin position="3525"/>
        <end position="3601"/>
    </location>
</feature>
<dbReference type="InterPro" id="IPR016035">
    <property type="entry name" value="Acyl_Trfase/lysoPLipase"/>
</dbReference>
<evidence type="ECO:0000256" key="6">
    <source>
        <dbReference type="ARBA" id="ARBA00022737"/>
    </source>
</evidence>
<dbReference type="SMART" id="SM00822">
    <property type="entry name" value="PKS_KR"/>
    <property type="match status" value="1"/>
</dbReference>
<feature type="region of interest" description="Disordered" evidence="11">
    <location>
        <begin position="2465"/>
        <end position="2489"/>
    </location>
</feature>
<dbReference type="InterPro" id="IPR014030">
    <property type="entry name" value="Ketoacyl_synth_N"/>
</dbReference>
<feature type="domain" description="Ketosynthase family 3 (KS3)" evidence="13">
    <location>
        <begin position="2"/>
        <end position="440"/>
    </location>
</feature>
<keyword evidence="5" id="KW-0808">Transferase</keyword>
<dbReference type="Gene3D" id="3.40.366.10">
    <property type="entry name" value="Malonyl-Coenzyme A Acyl Carrier Protein, domain 2"/>
    <property type="match status" value="1"/>
</dbReference>